<evidence type="ECO:0000313" key="2">
    <source>
        <dbReference type="Proteomes" id="UP000242765"/>
    </source>
</evidence>
<evidence type="ECO:0000313" key="1">
    <source>
        <dbReference type="EMBL" id="OTG65063.1"/>
    </source>
</evidence>
<reference evidence="1 2" key="1">
    <citation type="submission" date="2017-04" db="EMBL/GenBank/DDBJ databases">
        <title>High diversity of culturable Acinetobacter species in natural soil and water ecosystems.</title>
        <authorList>
            <person name="Nemec A."/>
            <person name="Radolfova-Krizova L."/>
        </authorList>
    </citation>
    <scope>NUCLEOTIDE SEQUENCE [LARGE SCALE GENOMIC DNA]</scope>
    <source>
        <strain evidence="1 2">ANC 4999</strain>
    </source>
</reference>
<keyword evidence="2" id="KW-1185">Reference proteome</keyword>
<dbReference type="EMBL" id="NEGB01000005">
    <property type="protein sequence ID" value="OTG65063.1"/>
    <property type="molecule type" value="Genomic_DNA"/>
</dbReference>
<dbReference type="Proteomes" id="UP000242765">
    <property type="component" value="Unassembled WGS sequence"/>
</dbReference>
<dbReference type="AlphaFoldDB" id="A0A1Y3CIU1"/>
<proteinExistence type="predicted"/>
<dbReference type="RefSeq" id="WP_086203785.1">
    <property type="nucleotide sequence ID" value="NZ_NEGB01000005.1"/>
</dbReference>
<comment type="caution">
    <text evidence="1">The sequence shown here is derived from an EMBL/GenBank/DDBJ whole genome shotgun (WGS) entry which is preliminary data.</text>
</comment>
<accession>A0A1Y3CIU1</accession>
<name>A0A1Y3CIU1_9GAMM</name>
<gene>
    <name evidence="1" type="ORF">B9T28_09725</name>
</gene>
<organism evidence="1 2">
    <name type="scientific">Acinetobacter silvestris</name>
    <dbReference type="NCBI Taxonomy" id="1977882"/>
    <lineage>
        <taxon>Bacteria</taxon>
        <taxon>Pseudomonadati</taxon>
        <taxon>Pseudomonadota</taxon>
        <taxon>Gammaproteobacteria</taxon>
        <taxon>Moraxellales</taxon>
        <taxon>Moraxellaceae</taxon>
        <taxon>Acinetobacter</taxon>
    </lineage>
</organism>
<sequence>MKTTVKYVVLKSKEYQLGTPLFEETLDAGSQYFDEIPSVIHYQSHNFKVKSKELTRKQIFDDFEESQTILIKVIATHD</sequence>
<protein>
    <submittedName>
        <fullName evidence="1">Uncharacterized protein</fullName>
    </submittedName>
</protein>
<dbReference type="OrthoDB" id="6706802at2"/>